<protein>
    <submittedName>
        <fullName evidence="8">Major facilitator superfamily transporter</fullName>
    </submittedName>
</protein>
<feature type="transmembrane region" description="Helical" evidence="6">
    <location>
        <begin position="562"/>
        <end position="583"/>
    </location>
</feature>
<dbReference type="GO" id="GO:0005886">
    <property type="term" value="C:plasma membrane"/>
    <property type="evidence" value="ECO:0007669"/>
    <property type="project" value="TreeGrafter"/>
</dbReference>
<feature type="transmembrane region" description="Helical" evidence="6">
    <location>
        <begin position="534"/>
        <end position="556"/>
    </location>
</feature>
<dbReference type="GeneID" id="31012997"/>
<dbReference type="Proteomes" id="UP000183809">
    <property type="component" value="Unassembled WGS sequence"/>
</dbReference>
<dbReference type="RefSeq" id="XP_020130930.1">
    <property type="nucleotide sequence ID" value="XM_020272737.1"/>
</dbReference>
<keyword evidence="9" id="KW-1185">Reference proteome</keyword>
<evidence type="ECO:0000256" key="4">
    <source>
        <dbReference type="ARBA" id="ARBA00023136"/>
    </source>
</evidence>
<dbReference type="SUPFAM" id="SSF103473">
    <property type="entry name" value="MFS general substrate transporter"/>
    <property type="match status" value="1"/>
</dbReference>
<sequence length="601" mass="65953">MQSILQYRRFGLATQAQIQRDLEKANNITIRPPSSQSERHPGDPGESGEEHKEEEEEKEAPFTPGRSTDSVSISSSNSSTSQEIEHVAVDRVHTAATARTQYTARAALGHSLTGIEARDRRTHEGKGEQVFVVGWEGESDPLNPRNWSTLKRVGVTLQISAVAFAVCAASSIDAAVLPQGAAEFGVSEVAETLATGMFLIGFGCGALVAGPFSETFGRTIVYMASLAVYSIWIMAAALAPNFGAQIVFRFLAGCSASTPLTCAGGSVSDMYNGLEKTWGFPLFAIAAFGGPVLGPAIGAYIGPSPLISWRWSEWIMLITSGLVLTMLFFCMPETFGPVLLQWKAQQMRNITGDHRFRAEHEIVEATLYTRLKVAMTRPFLMITEPIIMLMTLYLSVIYIVLFTFLDGYAYIFQETYGISQGLTNIIFVAMFIGIVMVVFLVPIVYRITVRDLERAKAKGAAFFNPETRLWYAMLGAAPAIPIALFWQGWTATPSISIWSPIIATALFGYGVIGIFLSAYMYIIDSYEMYAASALTFVTLVRYFAAGGMTVVGIPFYENMGVPYTLTILACISALMTPIPYTLYKWGHLVRKHSKYAVTREV</sequence>
<dbReference type="CDD" id="cd17323">
    <property type="entry name" value="MFS_Tpo1_MDR_like"/>
    <property type="match status" value="1"/>
</dbReference>
<keyword evidence="3 6" id="KW-1133">Transmembrane helix</keyword>
<dbReference type="EMBL" id="MNUE01000021">
    <property type="protein sequence ID" value="OJD34670.1"/>
    <property type="molecule type" value="Genomic_DNA"/>
</dbReference>
<feature type="transmembrane region" description="Helical" evidence="6">
    <location>
        <begin position="379"/>
        <end position="405"/>
    </location>
</feature>
<dbReference type="PANTHER" id="PTHR23502">
    <property type="entry name" value="MAJOR FACILITATOR SUPERFAMILY"/>
    <property type="match status" value="1"/>
</dbReference>
<feature type="transmembrane region" description="Helical" evidence="6">
    <location>
        <begin position="495"/>
        <end position="522"/>
    </location>
</feature>
<feature type="transmembrane region" description="Helical" evidence="6">
    <location>
        <begin position="279"/>
        <end position="302"/>
    </location>
</feature>
<feature type="compositionally biased region" description="Polar residues" evidence="5">
    <location>
        <begin position="26"/>
        <end position="36"/>
    </location>
</feature>
<feature type="domain" description="Major facilitator superfamily (MFS) profile" evidence="7">
    <location>
        <begin position="155"/>
        <end position="584"/>
    </location>
</feature>
<dbReference type="InterPro" id="IPR011701">
    <property type="entry name" value="MFS"/>
</dbReference>
<evidence type="ECO:0000256" key="5">
    <source>
        <dbReference type="SAM" id="MobiDB-lite"/>
    </source>
</evidence>
<evidence type="ECO:0000256" key="3">
    <source>
        <dbReference type="ARBA" id="ARBA00022989"/>
    </source>
</evidence>
<evidence type="ECO:0000256" key="2">
    <source>
        <dbReference type="ARBA" id="ARBA00022692"/>
    </source>
</evidence>
<feature type="transmembrane region" description="Helical" evidence="6">
    <location>
        <begin position="425"/>
        <end position="448"/>
    </location>
</feature>
<feature type="transmembrane region" description="Helical" evidence="6">
    <location>
        <begin position="153"/>
        <end position="172"/>
    </location>
</feature>
<feature type="compositionally biased region" description="Low complexity" evidence="5">
    <location>
        <begin position="67"/>
        <end position="81"/>
    </location>
</feature>
<dbReference type="PROSITE" id="PS50850">
    <property type="entry name" value="MFS"/>
    <property type="match status" value="1"/>
</dbReference>
<dbReference type="Pfam" id="PF07690">
    <property type="entry name" value="MFS_1"/>
    <property type="match status" value="1"/>
</dbReference>
<comment type="subcellular location">
    <subcellularLocation>
        <location evidence="1">Membrane</location>
        <topology evidence="1">Multi-pass membrane protein</topology>
    </subcellularLocation>
</comment>
<reference evidence="8 9" key="1">
    <citation type="submission" date="2016-10" db="EMBL/GenBank/DDBJ databases">
        <title>Proteomics and genomics reveal pathogen-plant mechanisms compatible with a hemibiotrophic lifestyle of Diplodia corticola.</title>
        <authorList>
            <person name="Fernandes I."/>
            <person name="De Jonge R."/>
            <person name="Van De Peer Y."/>
            <person name="Devreese B."/>
            <person name="Alves A."/>
            <person name="Esteves A.C."/>
        </authorList>
    </citation>
    <scope>NUCLEOTIDE SEQUENCE [LARGE SCALE GENOMIC DNA]</scope>
    <source>
        <strain evidence="8 9">CBS 112549</strain>
    </source>
</reference>
<evidence type="ECO:0000256" key="6">
    <source>
        <dbReference type="SAM" id="Phobius"/>
    </source>
</evidence>
<organism evidence="8 9">
    <name type="scientific">Diplodia corticola</name>
    <dbReference type="NCBI Taxonomy" id="236234"/>
    <lineage>
        <taxon>Eukaryota</taxon>
        <taxon>Fungi</taxon>
        <taxon>Dikarya</taxon>
        <taxon>Ascomycota</taxon>
        <taxon>Pezizomycotina</taxon>
        <taxon>Dothideomycetes</taxon>
        <taxon>Dothideomycetes incertae sedis</taxon>
        <taxon>Botryosphaeriales</taxon>
        <taxon>Botryosphaeriaceae</taxon>
        <taxon>Diplodia</taxon>
    </lineage>
</organism>
<evidence type="ECO:0000313" key="8">
    <source>
        <dbReference type="EMBL" id="OJD34670.1"/>
    </source>
</evidence>
<proteinExistence type="predicted"/>
<feature type="compositionally biased region" description="Basic and acidic residues" evidence="5">
    <location>
        <begin position="37"/>
        <end position="51"/>
    </location>
</feature>
<comment type="caution">
    <text evidence="8">The sequence shown here is derived from an EMBL/GenBank/DDBJ whole genome shotgun (WGS) entry which is preliminary data.</text>
</comment>
<feature type="transmembrane region" description="Helical" evidence="6">
    <location>
        <begin position="314"/>
        <end position="340"/>
    </location>
</feature>
<feature type="region of interest" description="Disordered" evidence="5">
    <location>
        <begin position="23"/>
        <end position="86"/>
    </location>
</feature>
<keyword evidence="4 6" id="KW-0472">Membrane</keyword>
<dbReference type="OrthoDB" id="3936150at2759"/>
<dbReference type="InterPro" id="IPR020846">
    <property type="entry name" value="MFS_dom"/>
</dbReference>
<evidence type="ECO:0000256" key="1">
    <source>
        <dbReference type="ARBA" id="ARBA00004141"/>
    </source>
</evidence>
<feature type="transmembrane region" description="Helical" evidence="6">
    <location>
        <begin position="246"/>
        <end position="267"/>
    </location>
</feature>
<dbReference type="PANTHER" id="PTHR23502:SF47">
    <property type="entry name" value="MAJOR FACILITATOR SUPERFAMILY (MFS) PROFILE DOMAIN-CONTAINING PROTEIN-RELATED"/>
    <property type="match status" value="1"/>
</dbReference>
<accession>A0A1J9QZZ3</accession>
<feature type="transmembrane region" description="Helical" evidence="6">
    <location>
        <begin position="219"/>
        <end position="240"/>
    </location>
</feature>
<feature type="transmembrane region" description="Helical" evidence="6">
    <location>
        <begin position="192"/>
        <end position="212"/>
    </location>
</feature>
<evidence type="ECO:0000259" key="7">
    <source>
        <dbReference type="PROSITE" id="PS50850"/>
    </source>
</evidence>
<keyword evidence="2 6" id="KW-0812">Transmembrane</keyword>
<gene>
    <name evidence="8" type="ORF">BKCO1_2100079</name>
</gene>
<dbReference type="STRING" id="236234.A0A1J9QZZ3"/>
<evidence type="ECO:0000313" key="9">
    <source>
        <dbReference type="Proteomes" id="UP000183809"/>
    </source>
</evidence>
<name>A0A1J9QZZ3_9PEZI</name>
<feature type="transmembrane region" description="Helical" evidence="6">
    <location>
        <begin position="469"/>
        <end position="489"/>
    </location>
</feature>
<dbReference type="AlphaFoldDB" id="A0A1J9QZZ3"/>
<dbReference type="InterPro" id="IPR036259">
    <property type="entry name" value="MFS_trans_sf"/>
</dbReference>
<dbReference type="GO" id="GO:0022857">
    <property type="term" value="F:transmembrane transporter activity"/>
    <property type="evidence" value="ECO:0007669"/>
    <property type="project" value="InterPro"/>
</dbReference>
<dbReference type="Gene3D" id="1.20.1250.20">
    <property type="entry name" value="MFS general substrate transporter like domains"/>
    <property type="match status" value="1"/>
</dbReference>